<dbReference type="GeneID" id="6071037"/>
<feature type="compositionally biased region" description="Low complexity" evidence="1">
    <location>
        <begin position="1"/>
        <end position="22"/>
    </location>
</feature>
<accession>B0CTG7</accession>
<dbReference type="InParanoid" id="B0CTG7"/>
<evidence type="ECO:0000313" key="2">
    <source>
        <dbReference type="EMBL" id="EDR14487.1"/>
    </source>
</evidence>
<dbReference type="Proteomes" id="UP000001194">
    <property type="component" value="Unassembled WGS sequence"/>
</dbReference>
<feature type="compositionally biased region" description="Polar residues" evidence="1">
    <location>
        <begin position="23"/>
        <end position="33"/>
    </location>
</feature>
<dbReference type="EMBL" id="DS547092">
    <property type="protein sequence ID" value="EDR14487.1"/>
    <property type="molecule type" value="Genomic_DNA"/>
</dbReference>
<proteinExistence type="predicted"/>
<sequence>MADTPQSSQTAATAGSSQTAATPLSQTAATPVSQTASTLNSFMNKDIKEKNAVRSWKTFNHISDPTVHTESGSNDASLISLDEADLNHFCIPSFMDSFPNLIYAKLAKWIADEEIKEKLKVKRKTNDNIKLSAKEARIAKWCCMNRQKMVPWVIGVPWQATFPQSLFDTKLCIAVALPFFLNKNLNILNVEASTLPTTKTNPNPGEMKGTVILDIEKLSVHFGKELSLSSSQWIEAAGNMYLFQKECDEEGTGEAHSNWYNDHFCFYTAQVLDQLIRSWSLLLKNEKTRPQVQFFAVLVWSGYGLFPVPRLDFQTLLYDTWKSDELKFCSGKSSSLTPDCLICADTILIKFKADGKAVWSKYSDHNLLSPDNHIICISWNLRGDSTTNGLILTGYGPCMLLNYQKIIGYTHIPSTQYKRLITMSGSHNISIPFSLPKDQHCCGYENFASWKTLMIAHGKPQGYLKYWENRGLYTLWCIPYGIHMEWVDSTIIPWIPYGIFLFTMDSI</sequence>
<dbReference type="KEGG" id="lbc:LACBIDRAFT_321592"/>
<protein>
    <submittedName>
        <fullName evidence="2">Predicted protein</fullName>
    </submittedName>
</protein>
<dbReference type="AlphaFoldDB" id="B0CTG7"/>
<dbReference type="STRING" id="486041.B0CTG7"/>
<organism evidence="3">
    <name type="scientific">Laccaria bicolor (strain S238N-H82 / ATCC MYA-4686)</name>
    <name type="common">Bicoloured deceiver</name>
    <name type="synonym">Laccaria laccata var. bicolor</name>
    <dbReference type="NCBI Taxonomy" id="486041"/>
    <lineage>
        <taxon>Eukaryota</taxon>
        <taxon>Fungi</taxon>
        <taxon>Dikarya</taxon>
        <taxon>Basidiomycota</taxon>
        <taxon>Agaricomycotina</taxon>
        <taxon>Agaricomycetes</taxon>
        <taxon>Agaricomycetidae</taxon>
        <taxon>Agaricales</taxon>
        <taxon>Agaricineae</taxon>
        <taxon>Hydnangiaceae</taxon>
        <taxon>Laccaria</taxon>
    </lineage>
</organism>
<dbReference type="OrthoDB" id="3018573at2759"/>
<dbReference type="RefSeq" id="XP_001875046.1">
    <property type="nucleotide sequence ID" value="XM_001875011.1"/>
</dbReference>
<evidence type="ECO:0000256" key="1">
    <source>
        <dbReference type="SAM" id="MobiDB-lite"/>
    </source>
</evidence>
<reference evidence="2 3" key="1">
    <citation type="journal article" date="2008" name="Nature">
        <title>The genome of Laccaria bicolor provides insights into mycorrhizal symbiosis.</title>
        <authorList>
            <person name="Martin F."/>
            <person name="Aerts A."/>
            <person name="Ahren D."/>
            <person name="Brun A."/>
            <person name="Danchin E.G.J."/>
            <person name="Duchaussoy F."/>
            <person name="Gibon J."/>
            <person name="Kohler A."/>
            <person name="Lindquist E."/>
            <person name="Pereda V."/>
            <person name="Salamov A."/>
            <person name="Shapiro H.J."/>
            <person name="Wuyts J."/>
            <person name="Blaudez D."/>
            <person name="Buee M."/>
            <person name="Brokstein P."/>
            <person name="Canbaeck B."/>
            <person name="Cohen D."/>
            <person name="Courty P.E."/>
            <person name="Coutinho P.M."/>
            <person name="Delaruelle C."/>
            <person name="Detter J.C."/>
            <person name="Deveau A."/>
            <person name="DiFazio S."/>
            <person name="Duplessis S."/>
            <person name="Fraissinet-Tachet L."/>
            <person name="Lucic E."/>
            <person name="Frey-Klett P."/>
            <person name="Fourrey C."/>
            <person name="Feussner I."/>
            <person name="Gay G."/>
            <person name="Grimwood J."/>
            <person name="Hoegger P.J."/>
            <person name="Jain P."/>
            <person name="Kilaru S."/>
            <person name="Labbe J."/>
            <person name="Lin Y.C."/>
            <person name="Legue V."/>
            <person name="Le Tacon F."/>
            <person name="Marmeisse R."/>
            <person name="Melayah D."/>
            <person name="Montanini B."/>
            <person name="Muratet M."/>
            <person name="Nehls U."/>
            <person name="Niculita-Hirzel H."/>
            <person name="Oudot-Le Secq M.P."/>
            <person name="Peter M."/>
            <person name="Quesneville H."/>
            <person name="Rajashekar B."/>
            <person name="Reich M."/>
            <person name="Rouhier N."/>
            <person name="Schmutz J."/>
            <person name="Yin T."/>
            <person name="Chalot M."/>
            <person name="Henrissat B."/>
            <person name="Kuees U."/>
            <person name="Lucas S."/>
            <person name="Van de Peer Y."/>
            <person name="Podila G.K."/>
            <person name="Polle A."/>
            <person name="Pukkila P.J."/>
            <person name="Richardson P.M."/>
            <person name="Rouze P."/>
            <person name="Sanders I.R."/>
            <person name="Stajich J.E."/>
            <person name="Tunlid A."/>
            <person name="Tuskan G."/>
            <person name="Grigoriev I.V."/>
        </authorList>
    </citation>
    <scope>NUCLEOTIDE SEQUENCE [LARGE SCALE GENOMIC DNA]</scope>
    <source>
        <strain evidence="3">S238N-H82 / ATCC MYA-4686</strain>
    </source>
</reference>
<evidence type="ECO:0000313" key="3">
    <source>
        <dbReference type="Proteomes" id="UP000001194"/>
    </source>
</evidence>
<dbReference type="HOGENOM" id="CLU_041450_1_1_1"/>
<gene>
    <name evidence="2" type="ORF">LACBIDRAFT_321592</name>
</gene>
<name>B0CTG7_LACBS</name>
<feature type="region of interest" description="Disordered" evidence="1">
    <location>
        <begin position="1"/>
        <end position="33"/>
    </location>
</feature>
<keyword evidence="3" id="KW-1185">Reference proteome</keyword>